<comment type="caution">
    <text evidence="1">The sequence shown here is derived from an EMBL/GenBank/DDBJ whole genome shotgun (WGS) entry which is preliminary data.</text>
</comment>
<dbReference type="RefSeq" id="WP_310288376.1">
    <property type="nucleotide sequence ID" value="NZ_BAAAWO010000001.1"/>
</dbReference>
<evidence type="ECO:0000313" key="2">
    <source>
        <dbReference type="Proteomes" id="UP001183817"/>
    </source>
</evidence>
<organism evidence="1 2">
    <name type="scientific">Paeniglutamicibacter sulfureus</name>
    <dbReference type="NCBI Taxonomy" id="43666"/>
    <lineage>
        <taxon>Bacteria</taxon>
        <taxon>Bacillati</taxon>
        <taxon>Actinomycetota</taxon>
        <taxon>Actinomycetes</taxon>
        <taxon>Micrococcales</taxon>
        <taxon>Micrococcaceae</taxon>
        <taxon>Paeniglutamicibacter</taxon>
    </lineage>
</organism>
<keyword evidence="2" id="KW-1185">Reference proteome</keyword>
<gene>
    <name evidence="1" type="ORF">J2S64_000823</name>
</gene>
<reference evidence="1 2" key="1">
    <citation type="submission" date="2023-07" db="EMBL/GenBank/DDBJ databases">
        <title>Sequencing the genomes of 1000 actinobacteria strains.</title>
        <authorList>
            <person name="Klenk H.-P."/>
        </authorList>
    </citation>
    <scope>NUCLEOTIDE SEQUENCE [LARGE SCALE GENOMIC DNA]</scope>
    <source>
        <strain evidence="1 2">DSM 20167</strain>
    </source>
</reference>
<dbReference type="Proteomes" id="UP001183817">
    <property type="component" value="Unassembled WGS sequence"/>
</dbReference>
<proteinExistence type="predicted"/>
<sequence length="161" mass="17299">MMTIISAPGDLIVATKDGVDVRFAGVESIADAPFSATEWLGKQGTRLHLEGIRSPETQRRDEHHVKEISQWANLRERDGAEAAGDAPAMPGQLVLGPVGADISDDLGTIYRWSAGQVAGSGTDWDATWVYLPEPPAAARFLRIEFTLDGEPTGKTCKVQLG</sequence>
<name>A0ABU2BEQ3_9MICC</name>
<evidence type="ECO:0000313" key="1">
    <source>
        <dbReference type="EMBL" id="MDR7357132.1"/>
    </source>
</evidence>
<dbReference type="EMBL" id="JAVDYI010000001">
    <property type="protein sequence ID" value="MDR7357132.1"/>
    <property type="molecule type" value="Genomic_DNA"/>
</dbReference>
<accession>A0ABU2BEQ3</accession>
<protein>
    <submittedName>
        <fullName evidence="1">Uncharacterized protein</fullName>
    </submittedName>
</protein>